<evidence type="ECO:0000313" key="2">
    <source>
        <dbReference type="EMBL" id="MBK7423514.1"/>
    </source>
</evidence>
<dbReference type="Pfam" id="PF07862">
    <property type="entry name" value="Nif11"/>
    <property type="match status" value="1"/>
</dbReference>
<reference evidence="2" key="1">
    <citation type="submission" date="2020-10" db="EMBL/GenBank/DDBJ databases">
        <title>Connecting structure to function with the recovery of over 1000 high-quality activated sludge metagenome-assembled genomes encoding full-length rRNA genes using long-read sequencing.</title>
        <authorList>
            <person name="Singleton C.M."/>
            <person name="Petriglieri F."/>
            <person name="Kristensen J.M."/>
            <person name="Kirkegaard R.H."/>
            <person name="Michaelsen T.Y."/>
            <person name="Andersen M.H."/>
            <person name="Karst S.M."/>
            <person name="Dueholm M.S."/>
            <person name="Nielsen P.H."/>
            <person name="Albertsen M."/>
        </authorList>
    </citation>
    <scope>NUCLEOTIDE SEQUENCE</scope>
    <source>
        <strain evidence="2">EsbW_18-Q3-R4-48_MAXAC.044</strain>
    </source>
</reference>
<organism evidence="2 3">
    <name type="scientific">Candidatus Propionivibrio dominans</name>
    <dbReference type="NCBI Taxonomy" id="2954373"/>
    <lineage>
        <taxon>Bacteria</taxon>
        <taxon>Pseudomonadati</taxon>
        <taxon>Pseudomonadota</taxon>
        <taxon>Betaproteobacteria</taxon>
        <taxon>Rhodocyclales</taxon>
        <taxon>Rhodocyclaceae</taxon>
        <taxon>Propionivibrio</taxon>
    </lineage>
</organism>
<evidence type="ECO:0000259" key="1">
    <source>
        <dbReference type="Pfam" id="PF07862"/>
    </source>
</evidence>
<dbReference type="EMBL" id="JADJNC010000015">
    <property type="protein sequence ID" value="MBK7423514.1"/>
    <property type="molecule type" value="Genomic_DNA"/>
</dbReference>
<name>A0A9D7IHD8_9RHOO</name>
<accession>A0A9D7IHD8</accession>
<proteinExistence type="predicted"/>
<dbReference type="InterPro" id="IPR012903">
    <property type="entry name" value="Nif11"/>
</dbReference>
<protein>
    <submittedName>
        <fullName evidence="2">Nif11-like leader peptide family RiPP</fullName>
    </submittedName>
</protein>
<dbReference type="NCBIfam" id="TIGR03798">
    <property type="entry name" value="leader_Nif11"/>
    <property type="match status" value="1"/>
</dbReference>
<dbReference type="InterPro" id="IPR022516">
    <property type="entry name" value="CHP03798_Ocin"/>
</dbReference>
<sequence>MSLESFNAFMAKINAEETLRNELKQANPDGMTIDALAAVAVQHGFHFDAQDVSNELSEKDLDLVAGGYSFDPGSTRLGTQKLGVAGGSAFTIKGDFQVSPGALVVKFF</sequence>
<gene>
    <name evidence="2" type="ORF">IPJ48_10660</name>
</gene>
<comment type="caution">
    <text evidence="2">The sequence shown here is derived from an EMBL/GenBank/DDBJ whole genome shotgun (WGS) entry which is preliminary data.</text>
</comment>
<dbReference type="AlphaFoldDB" id="A0A9D7IHD8"/>
<evidence type="ECO:0000313" key="3">
    <source>
        <dbReference type="Proteomes" id="UP000886602"/>
    </source>
</evidence>
<feature type="domain" description="Nif11" evidence="1">
    <location>
        <begin position="1"/>
        <end position="51"/>
    </location>
</feature>
<dbReference type="Proteomes" id="UP000886602">
    <property type="component" value="Unassembled WGS sequence"/>
</dbReference>